<accession>A0A2G1W5L5</accession>
<dbReference type="GeneID" id="90609391"/>
<name>A0A2G1W5L5_9BACT</name>
<dbReference type="OrthoDB" id="290434at2"/>
<dbReference type="RefSeq" id="WP_099261468.1">
    <property type="nucleotide sequence ID" value="NZ_NIZW01000011.1"/>
</dbReference>
<evidence type="ECO:0000313" key="2">
    <source>
        <dbReference type="EMBL" id="PHQ34322.1"/>
    </source>
</evidence>
<dbReference type="Proteomes" id="UP000225740">
    <property type="component" value="Unassembled WGS sequence"/>
</dbReference>
<feature type="region of interest" description="Disordered" evidence="1">
    <location>
        <begin position="75"/>
        <end position="105"/>
    </location>
</feature>
<protein>
    <recommendedName>
        <fullName evidence="4">DUF1580 domain-containing protein</fullName>
    </recommendedName>
</protein>
<evidence type="ECO:0000256" key="1">
    <source>
        <dbReference type="SAM" id="MobiDB-lite"/>
    </source>
</evidence>
<proteinExistence type="predicted"/>
<sequence>MNQNNSHPDRLLRLSGGAAQVVERRTGERPSAATMHRWTTRGLAGQKLRVQYAGGVKRTTEEWITQFFEAVTAAKLGDEAPEESSPARDPEARERAAAELEAAGI</sequence>
<evidence type="ECO:0008006" key="4">
    <source>
        <dbReference type="Google" id="ProtNLM"/>
    </source>
</evidence>
<reference evidence="2 3" key="1">
    <citation type="submission" date="2017-06" db="EMBL/GenBank/DDBJ databases">
        <title>Description of Rhodopirellula bahusiensis sp. nov.</title>
        <authorList>
            <person name="Kizina J."/>
            <person name="Harder J."/>
        </authorList>
    </citation>
    <scope>NUCLEOTIDE SEQUENCE [LARGE SCALE GENOMIC DNA]</scope>
    <source>
        <strain evidence="2 3">SWK21</strain>
    </source>
</reference>
<dbReference type="InterPro" id="IPR011474">
    <property type="entry name" value="DUF1580"/>
</dbReference>
<keyword evidence="3" id="KW-1185">Reference proteome</keyword>
<dbReference type="AlphaFoldDB" id="A0A2G1W5L5"/>
<feature type="compositionally biased region" description="Basic and acidic residues" evidence="1">
    <location>
        <begin position="85"/>
        <end position="98"/>
    </location>
</feature>
<comment type="caution">
    <text evidence="2">The sequence shown here is derived from an EMBL/GenBank/DDBJ whole genome shotgun (WGS) entry which is preliminary data.</text>
</comment>
<gene>
    <name evidence="2" type="ORF">CEE69_14965</name>
</gene>
<dbReference type="Pfam" id="PF07618">
    <property type="entry name" value="DUF1580"/>
    <property type="match status" value="1"/>
</dbReference>
<organism evidence="2 3">
    <name type="scientific">Rhodopirellula bahusiensis</name>
    <dbReference type="NCBI Taxonomy" id="2014065"/>
    <lineage>
        <taxon>Bacteria</taxon>
        <taxon>Pseudomonadati</taxon>
        <taxon>Planctomycetota</taxon>
        <taxon>Planctomycetia</taxon>
        <taxon>Pirellulales</taxon>
        <taxon>Pirellulaceae</taxon>
        <taxon>Rhodopirellula</taxon>
    </lineage>
</organism>
<dbReference type="EMBL" id="NIZW01000011">
    <property type="protein sequence ID" value="PHQ34322.1"/>
    <property type="molecule type" value="Genomic_DNA"/>
</dbReference>
<evidence type="ECO:0000313" key="3">
    <source>
        <dbReference type="Proteomes" id="UP000225740"/>
    </source>
</evidence>